<feature type="region of interest" description="Disordered" evidence="5">
    <location>
        <begin position="286"/>
        <end position="313"/>
    </location>
</feature>
<accession>A0AAE1L9W3</accession>
<dbReference type="PROSITE" id="PS50888">
    <property type="entry name" value="BHLH"/>
    <property type="match status" value="1"/>
</dbReference>
<reference evidence="7" key="1">
    <citation type="submission" date="2021-07" db="EMBL/GenBank/DDBJ databases">
        <authorList>
            <person name="Catto M.A."/>
            <person name="Jacobson A."/>
            <person name="Kennedy G."/>
            <person name="Labadie P."/>
            <person name="Hunt B.G."/>
            <person name="Srinivasan R."/>
        </authorList>
    </citation>
    <scope>NUCLEOTIDE SEQUENCE</scope>
    <source>
        <strain evidence="7">PL_HMW_Pooled</strain>
        <tissue evidence="7">Head</tissue>
    </source>
</reference>
<dbReference type="InterPro" id="IPR050283">
    <property type="entry name" value="E-box_TF_Regulators"/>
</dbReference>
<dbReference type="PANTHER" id="PTHR23349:SF112">
    <property type="entry name" value="48 RELATED 1, ISOFORM B"/>
    <property type="match status" value="1"/>
</dbReference>
<proteinExistence type="predicted"/>
<evidence type="ECO:0000256" key="5">
    <source>
        <dbReference type="SAM" id="MobiDB-lite"/>
    </source>
</evidence>
<organism evidence="7 8">
    <name type="scientific">Frankliniella fusca</name>
    <dbReference type="NCBI Taxonomy" id="407009"/>
    <lineage>
        <taxon>Eukaryota</taxon>
        <taxon>Metazoa</taxon>
        <taxon>Ecdysozoa</taxon>
        <taxon>Arthropoda</taxon>
        <taxon>Hexapoda</taxon>
        <taxon>Insecta</taxon>
        <taxon>Pterygota</taxon>
        <taxon>Neoptera</taxon>
        <taxon>Paraneoptera</taxon>
        <taxon>Thysanoptera</taxon>
        <taxon>Terebrantia</taxon>
        <taxon>Thripoidea</taxon>
        <taxon>Thripidae</taxon>
        <taxon>Frankliniella</taxon>
    </lineage>
</organism>
<dbReference type="InterPro" id="IPR011598">
    <property type="entry name" value="bHLH_dom"/>
</dbReference>
<dbReference type="GO" id="GO:0000981">
    <property type="term" value="F:DNA-binding transcription factor activity, RNA polymerase II-specific"/>
    <property type="evidence" value="ECO:0007669"/>
    <property type="project" value="TreeGrafter"/>
</dbReference>
<dbReference type="AlphaFoldDB" id="A0AAE1L9W3"/>
<feature type="non-terminal residue" evidence="7">
    <location>
        <position position="1"/>
    </location>
</feature>
<feature type="region of interest" description="Disordered" evidence="5">
    <location>
        <begin position="136"/>
        <end position="178"/>
    </location>
</feature>
<dbReference type="GO" id="GO:0032502">
    <property type="term" value="P:developmental process"/>
    <property type="evidence" value="ECO:0007669"/>
    <property type="project" value="TreeGrafter"/>
</dbReference>
<name>A0AAE1L9W3_9NEOP</name>
<evidence type="ECO:0000256" key="4">
    <source>
        <dbReference type="ARBA" id="ARBA00023242"/>
    </source>
</evidence>
<dbReference type="CDD" id="cd11417">
    <property type="entry name" value="bHLH_TS_PTF1A"/>
    <property type="match status" value="1"/>
</dbReference>
<dbReference type="FunFam" id="4.10.280.10:FF:000035">
    <property type="entry name" value="Pancreas-specific transcription factor 1a"/>
    <property type="match status" value="1"/>
</dbReference>
<keyword evidence="3" id="KW-0804">Transcription</keyword>
<feature type="compositionally biased region" description="Low complexity" evidence="5">
    <location>
        <begin position="28"/>
        <end position="47"/>
    </location>
</feature>
<feature type="compositionally biased region" description="Low complexity" evidence="5">
    <location>
        <begin position="162"/>
        <end position="172"/>
    </location>
</feature>
<feature type="domain" description="BHLH" evidence="6">
    <location>
        <begin position="167"/>
        <end position="219"/>
    </location>
</feature>
<evidence type="ECO:0000259" key="6">
    <source>
        <dbReference type="PROSITE" id="PS50888"/>
    </source>
</evidence>
<reference evidence="7" key="2">
    <citation type="journal article" date="2023" name="BMC Genomics">
        <title>Pest status, molecular evolution, and epigenetic factors derived from the genome assembly of Frankliniella fusca, a thysanopteran phytovirus vector.</title>
        <authorList>
            <person name="Catto M.A."/>
            <person name="Labadie P.E."/>
            <person name="Jacobson A.L."/>
            <person name="Kennedy G.G."/>
            <person name="Srinivasan R."/>
            <person name="Hunt B.G."/>
        </authorList>
    </citation>
    <scope>NUCLEOTIDE SEQUENCE</scope>
    <source>
        <strain evidence="7">PL_HMW_Pooled</strain>
    </source>
</reference>
<protein>
    <submittedName>
        <fullName evidence="7">Pancreas transcription factor 1 subunit alpha</fullName>
    </submittedName>
</protein>
<dbReference type="Gene3D" id="4.10.280.10">
    <property type="entry name" value="Helix-loop-helix DNA-binding domain"/>
    <property type="match status" value="1"/>
</dbReference>
<dbReference type="EMBL" id="JAHWGI010000290">
    <property type="protein sequence ID" value="KAK3912126.1"/>
    <property type="molecule type" value="Genomic_DNA"/>
</dbReference>
<dbReference type="SUPFAM" id="SSF47459">
    <property type="entry name" value="HLH, helix-loop-helix DNA-binding domain"/>
    <property type="match status" value="1"/>
</dbReference>
<keyword evidence="2" id="KW-0238">DNA-binding</keyword>
<feature type="compositionally biased region" description="Basic and acidic residues" evidence="5">
    <location>
        <begin position="138"/>
        <end position="153"/>
    </location>
</feature>
<evidence type="ECO:0000256" key="3">
    <source>
        <dbReference type="ARBA" id="ARBA00023163"/>
    </source>
</evidence>
<dbReference type="Proteomes" id="UP001219518">
    <property type="component" value="Unassembled WGS sequence"/>
</dbReference>
<comment type="caution">
    <text evidence="7">The sequence shown here is derived from an EMBL/GenBank/DDBJ whole genome shotgun (WGS) entry which is preliminary data.</text>
</comment>
<evidence type="ECO:0000313" key="8">
    <source>
        <dbReference type="Proteomes" id="UP001219518"/>
    </source>
</evidence>
<dbReference type="GO" id="GO:0000977">
    <property type="term" value="F:RNA polymerase II transcription regulatory region sequence-specific DNA binding"/>
    <property type="evidence" value="ECO:0007669"/>
    <property type="project" value="TreeGrafter"/>
</dbReference>
<evidence type="ECO:0000256" key="1">
    <source>
        <dbReference type="ARBA" id="ARBA00023015"/>
    </source>
</evidence>
<dbReference type="GO" id="GO:0046983">
    <property type="term" value="F:protein dimerization activity"/>
    <property type="evidence" value="ECO:0007669"/>
    <property type="project" value="InterPro"/>
</dbReference>
<keyword evidence="4" id="KW-0539">Nucleus</keyword>
<evidence type="ECO:0000313" key="7">
    <source>
        <dbReference type="EMBL" id="KAK3912126.1"/>
    </source>
</evidence>
<keyword evidence="8" id="KW-1185">Reference proteome</keyword>
<dbReference type="PANTHER" id="PTHR23349">
    <property type="entry name" value="BASIC HELIX-LOOP-HELIX TRANSCRIPTION FACTOR, TWIST"/>
    <property type="match status" value="1"/>
</dbReference>
<keyword evidence="1" id="KW-0805">Transcription regulation</keyword>
<sequence>GWPGPARPGSAQRAARQSPDRRLRDRSTPPARRARASPASTSTARPSLTGTTTAPSAQQQHGPTTSCRRRPPPVALTLTRPCPCPRPCPRTHHHHRTSPYAAAVDGDLDVIMFSLDGYGNLGDSCSSHGDDLWLDDDSSSHSEDAFSDQENRRRGSGRRRSSSQQASQRQAANLRERRRMQSINSAFEGLRAHIPTLPYEKRLSKVDTLKLAIGYIGFLGDLVRERDRAVGQGVTRVGKGAKPSPPPQPKVILRTSHGSVHTAHSLSWSTEKKTCSNGVMYAKVWTPQDPRAAGNPCTDSPHAQHDQNPYGLD</sequence>
<dbReference type="Pfam" id="PF00010">
    <property type="entry name" value="HLH"/>
    <property type="match status" value="1"/>
</dbReference>
<feature type="compositionally biased region" description="Basic and acidic residues" evidence="5">
    <location>
        <begin position="18"/>
        <end position="27"/>
    </location>
</feature>
<feature type="compositionally biased region" description="Polar residues" evidence="5">
    <location>
        <begin position="48"/>
        <end position="66"/>
    </location>
</feature>
<gene>
    <name evidence="7" type="ORF">KUF71_021696</name>
</gene>
<feature type="region of interest" description="Disordered" evidence="5">
    <location>
        <begin position="1"/>
        <end position="82"/>
    </location>
</feature>
<dbReference type="SMART" id="SM00353">
    <property type="entry name" value="HLH"/>
    <property type="match status" value="1"/>
</dbReference>
<evidence type="ECO:0000256" key="2">
    <source>
        <dbReference type="ARBA" id="ARBA00023125"/>
    </source>
</evidence>
<dbReference type="InterPro" id="IPR036638">
    <property type="entry name" value="HLH_DNA-bd_sf"/>
</dbReference>